<proteinExistence type="predicted"/>
<evidence type="ECO:0000313" key="2">
    <source>
        <dbReference type="Proteomes" id="UP000094527"/>
    </source>
</evidence>
<accession>A0A1D2NI71</accession>
<evidence type="ECO:0000313" key="1">
    <source>
        <dbReference type="EMBL" id="ODN04970.1"/>
    </source>
</evidence>
<reference evidence="1 2" key="1">
    <citation type="journal article" date="2016" name="Genome Biol. Evol.">
        <title>Gene Family Evolution Reflects Adaptation to Soil Environmental Stressors in the Genome of the Collembolan Orchesella cincta.</title>
        <authorList>
            <person name="Faddeeva-Vakhrusheva A."/>
            <person name="Derks M.F."/>
            <person name="Anvar S.Y."/>
            <person name="Agamennone V."/>
            <person name="Suring W."/>
            <person name="Smit S."/>
            <person name="van Straalen N.M."/>
            <person name="Roelofs D."/>
        </authorList>
    </citation>
    <scope>NUCLEOTIDE SEQUENCE [LARGE SCALE GENOMIC DNA]</scope>
    <source>
        <tissue evidence="1">Mixed pool</tissue>
    </source>
</reference>
<dbReference type="OrthoDB" id="449487at2759"/>
<sequence length="100" mass="11097">FQTALSSDLKRPGSSLETARMSQLETLEAKMASIEVSLSKLGALPRRKRNGILPGVARSLHNSHMGSMNGSVSAHVTREFHKEIDFLKHCVRDKENLILK</sequence>
<keyword evidence="2" id="KW-1185">Reference proteome</keyword>
<comment type="caution">
    <text evidence="1">The sequence shown here is derived from an EMBL/GenBank/DDBJ whole genome shotgun (WGS) entry which is preliminary data.</text>
</comment>
<protein>
    <submittedName>
        <fullName evidence="1">Uncharacterized protein</fullName>
    </submittedName>
</protein>
<organism evidence="1 2">
    <name type="scientific">Orchesella cincta</name>
    <name type="common">Springtail</name>
    <name type="synonym">Podura cincta</name>
    <dbReference type="NCBI Taxonomy" id="48709"/>
    <lineage>
        <taxon>Eukaryota</taxon>
        <taxon>Metazoa</taxon>
        <taxon>Ecdysozoa</taxon>
        <taxon>Arthropoda</taxon>
        <taxon>Hexapoda</taxon>
        <taxon>Collembola</taxon>
        <taxon>Entomobryomorpha</taxon>
        <taxon>Entomobryoidea</taxon>
        <taxon>Orchesellidae</taxon>
        <taxon>Orchesellinae</taxon>
        <taxon>Orchesella</taxon>
    </lineage>
</organism>
<dbReference type="EMBL" id="LJIJ01000032">
    <property type="protein sequence ID" value="ODN04970.1"/>
    <property type="molecule type" value="Genomic_DNA"/>
</dbReference>
<dbReference type="Proteomes" id="UP000094527">
    <property type="component" value="Unassembled WGS sequence"/>
</dbReference>
<gene>
    <name evidence="1" type="ORF">Ocin01_01708</name>
</gene>
<dbReference type="AlphaFoldDB" id="A0A1D2NI71"/>
<feature type="non-terminal residue" evidence="1">
    <location>
        <position position="1"/>
    </location>
</feature>
<name>A0A1D2NI71_ORCCI</name>